<gene>
    <name evidence="1" type="ORF">CC86DRAFT_28526</name>
</gene>
<organism evidence="1 2">
    <name type="scientific">Ophiobolus disseminans</name>
    <dbReference type="NCBI Taxonomy" id="1469910"/>
    <lineage>
        <taxon>Eukaryota</taxon>
        <taxon>Fungi</taxon>
        <taxon>Dikarya</taxon>
        <taxon>Ascomycota</taxon>
        <taxon>Pezizomycotina</taxon>
        <taxon>Dothideomycetes</taxon>
        <taxon>Pleosporomycetidae</taxon>
        <taxon>Pleosporales</taxon>
        <taxon>Pleosporineae</taxon>
        <taxon>Phaeosphaeriaceae</taxon>
        <taxon>Ophiobolus</taxon>
    </lineage>
</organism>
<sequence length="149" mass="16708">MPSGLLTESALGTLKWPFNQTGGQDSQRDFMVDLSTVLWWMLSTVALTSSNGSVFFEVRFPSSSLTDTVSFALQSTCSVMRSKSTMLMRISSKATPVLRWNSRTIVRRISASDHCHSHTQLHFVHSQNSLRAWKCLKSVLAEKVPSLRK</sequence>
<protein>
    <submittedName>
        <fullName evidence="1">Uncharacterized protein</fullName>
    </submittedName>
</protein>
<reference evidence="1" key="1">
    <citation type="journal article" date="2020" name="Stud. Mycol.">
        <title>101 Dothideomycetes genomes: a test case for predicting lifestyles and emergence of pathogens.</title>
        <authorList>
            <person name="Haridas S."/>
            <person name="Albert R."/>
            <person name="Binder M."/>
            <person name="Bloem J."/>
            <person name="Labutti K."/>
            <person name="Salamov A."/>
            <person name="Andreopoulos B."/>
            <person name="Baker S."/>
            <person name="Barry K."/>
            <person name="Bills G."/>
            <person name="Bluhm B."/>
            <person name="Cannon C."/>
            <person name="Castanera R."/>
            <person name="Culley D."/>
            <person name="Daum C."/>
            <person name="Ezra D."/>
            <person name="Gonzalez J."/>
            <person name="Henrissat B."/>
            <person name="Kuo A."/>
            <person name="Liang C."/>
            <person name="Lipzen A."/>
            <person name="Lutzoni F."/>
            <person name="Magnuson J."/>
            <person name="Mondo S."/>
            <person name="Nolan M."/>
            <person name="Ohm R."/>
            <person name="Pangilinan J."/>
            <person name="Park H.-J."/>
            <person name="Ramirez L."/>
            <person name="Alfaro M."/>
            <person name="Sun H."/>
            <person name="Tritt A."/>
            <person name="Yoshinaga Y."/>
            <person name="Zwiers L.-H."/>
            <person name="Turgeon B."/>
            <person name="Goodwin S."/>
            <person name="Spatafora J."/>
            <person name="Crous P."/>
            <person name="Grigoriev I."/>
        </authorList>
    </citation>
    <scope>NUCLEOTIDE SEQUENCE</scope>
    <source>
        <strain evidence="1">CBS 113818</strain>
    </source>
</reference>
<evidence type="ECO:0000313" key="2">
    <source>
        <dbReference type="Proteomes" id="UP000799424"/>
    </source>
</evidence>
<accession>A0A6A6ZZE9</accession>
<dbReference type="EMBL" id="MU006226">
    <property type="protein sequence ID" value="KAF2826371.1"/>
    <property type="molecule type" value="Genomic_DNA"/>
</dbReference>
<proteinExistence type="predicted"/>
<dbReference type="AlphaFoldDB" id="A0A6A6ZZE9"/>
<evidence type="ECO:0000313" key="1">
    <source>
        <dbReference type="EMBL" id="KAF2826371.1"/>
    </source>
</evidence>
<keyword evidence="2" id="KW-1185">Reference proteome</keyword>
<dbReference type="Proteomes" id="UP000799424">
    <property type="component" value="Unassembled WGS sequence"/>
</dbReference>
<name>A0A6A6ZZE9_9PLEO</name>